<evidence type="ECO:0000313" key="2">
    <source>
        <dbReference type="EMBL" id="XBV27648.1"/>
    </source>
</evidence>
<feature type="region of interest" description="Disordered" evidence="1">
    <location>
        <begin position="1"/>
        <end position="27"/>
    </location>
</feature>
<name>A0AAU7TLX5_9ACTN</name>
<evidence type="ECO:0000256" key="1">
    <source>
        <dbReference type="SAM" id="MobiDB-lite"/>
    </source>
</evidence>
<feature type="compositionally biased region" description="Low complexity" evidence="1">
    <location>
        <begin position="10"/>
        <end position="20"/>
    </location>
</feature>
<protein>
    <recommendedName>
        <fullName evidence="3">Antitoxin protein of toxin-antitoxin system</fullName>
    </recommendedName>
</protein>
<proteinExistence type="predicted"/>
<accession>A0AAU7TLX5</accession>
<dbReference type="RefSeq" id="WP_350280431.1">
    <property type="nucleotide sequence ID" value="NZ_CP158165.1"/>
</dbReference>
<gene>
    <name evidence="2" type="ORF">ABN611_14705</name>
</gene>
<reference evidence="2" key="1">
    <citation type="submission" date="2024-06" db="EMBL/GenBank/DDBJ databases">
        <title>Kribbella sp. strain HUAS MG21 genome sequences.</title>
        <authorList>
            <person name="Mo P."/>
        </authorList>
    </citation>
    <scope>NUCLEOTIDE SEQUENCE</scope>
    <source>
        <strain evidence="2">HUAS MG21</strain>
    </source>
</reference>
<dbReference type="EMBL" id="CP158165">
    <property type="protein sequence ID" value="XBV27648.1"/>
    <property type="molecule type" value="Genomic_DNA"/>
</dbReference>
<evidence type="ECO:0008006" key="3">
    <source>
        <dbReference type="Google" id="ProtNLM"/>
    </source>
</evidence>
<dbReference type="AlphaFoldDB" id="A0AAU7TLX5"/>
<sequence length="68" mass="7456">MGWGRKPSPAQQLEAAQEQLKGAKQHQKDLAELRGMPGYKEALKSSADNINKAQKAVKAAQKAVQNER</sequence>
<organism evidence="2">
    <name type="scientific">Kribbella sp. HUAS MG21</name>
    <dbReference type="NCBI Taxonomy" id="3160966"/>
    <lineage>
        <taxon>Bacteria</taxon>
        <taxon>Bacillati</taxon>
        <taxon>Actinomycetota</taxon>
        <taxon>Actinomycetes</taxon>
        <taxon>Propionibacteriales</taxon>
        <taxon>Kribbellaceae</taxon>
        <taxon>Kribbella</taxon>
    </lineage>
</organism>